<keyword evidence="2" id="KW-1185">Reference proteome</keyword>
<name>A0ACD5YTY1_AVESA</name>
<evidence type="ECO:0000313" key="2">
    <source>
        <dbReference type="Proteomes" id="UP001732700"/>
    </source>
</evidence>
<protein>
    <submittedName>
        <fullName evidence="1">Uncharacterized protein</fullName>
    </submittedName>
</protein>
<dbReference type="Proteomes" id="UP001732700">
    <property type="component" value="Chromosome 6A"/>
</dbReference>
<reference evidence="1" key="1">
    <citation type="submission" date="2021-05" db="EMBL/GenBank/DDBJ databases">
        <authorList>
            <person name="Scholz U."/>
            <person name="Mascher M."/>
            <person name="Fiebig A."/>
        </authorList>
    </citation>
    <scope>NUCLEOTIDE SEQUENCE [LARGE SCALE GENOMIC DNA]</scope>
</reference>
<sequence>MGMGWKALNSVKPYLAMVLLQVGFAGMYIVAVSSLKAGMSHFVLVVYRNIVATVVMTPFALYFERGLRPKMTVRIFIKIMGLAFLEPVLDQNLYFTGAKLTSAGFASALINILPAVTFVLALVLRMEKVRLRSLHSQAKIAGTVLTVAGAVLMVLYHGPAVQFPWTKGQHHATGGADDAQGGAGWLKGTIMVMVACLAWACFFVLQSSTLREYPAELTLTVLICGVGSLMSGSVALVAERANTHAWVIGFDTRLFTVVYAGIVCSGIAYYVQGIVSRQRGPVFVTAFNPLCMIITAVMGSIILKEEITRGSVIGAAIIVVGLYFLIWGKSKDDVSQASGGGSKGAGDLPLTNGHGSGKHELSNGNGGHVFDVETPTANGHY</sequence>
<proteinExistence type="predicted"/>
<dbReference type="EnsemblPlants" id="AVESA.00010b.r2.6AG1041300.1">
    <property type="protein sequence ID" value="AVESA.00010b.r2.6AG1041300.1.CDS"/>
    <property type="gene ID" value="AVESA.00010b.r2.6AG1041300"/>
</dbReference>
<organism evidence="1 2">
    <name type="scientific">Avena sativa</name>
    <name type="common">Oat</name>
    <dbReference type="NCBI Taxonomy" id="4498"/>
    <lineage>
        <taxon>Eukaryota</taxon>
        <taxon>Viridiplantae</taxon>
        <taxon>Streptophyta</taxon>
        <taxon>Embryophyta</taxon>
        <taxon>Tracheophyta</taxon>
        <taxon>Spermatophyta</taxon>
        <taxon>Magnoliopsida</taxon>
        <taxon>Liliopsida</taxon>
        <taxon>Poales</taxon>
        <taxon>Poaceae</taxon>
        <taxon>BOP clade</taxon>
        <taxon>Pooideae</taxon>
        <taxon>Poodae</taxon>
        <taxon>Poeae</taxon>
        <taxon>Poeae Chloroplast Group 1 (Aveneae type)</taxon>
        <taxon>Aveninae</taxon>
        <taxon>Avena</taxon>
    </lineage>
</organism>
<reference evidence="1" key="2">
    <citation type="submission" date="2025-09" db="UniProtKB">
        <authorList>
            <consortium name="EnsemblPlants"/>
        </authorList>
    </citation>
    <scope>IDENTIFICATION</scope>
</reference>
<evidence type="ECO:0000313" key="1">
    <source>
        <dbReference type="EnsemblPlants" id="AVESA.00010b.r2.6AG1041300.1.CDS"/>
    </source>
</evidence>
<accession>A0ACD5YTY1</accession>